<dbReference type="PANTHER" id="PTHR11909">
    <property type="entry name" value="CASEIN KINASE-RELATED"/>
    <property type="match status" value="1"/>
</dbReference>
<dbReference type="AlphaFoldDB" id="A0A0B1SM39"/>
<sequence>MARAFVAVDEATGQLAIRKPRDGEQLFRGTPRYCSLNTHYRKEQGRVDDLWSWLYMLVELHKGLPWRSIRKEEDVRVEKEKCPVEDLLRTCPEEFRKIHEYLTTLKYEDRPDYYGLYSECWAGLKRVRGSFLDRYEWETEIDEEDTAISIAEDDRRTHRPVGRTKLAQKMYPFASTAAFKANILNL</sequence>
<dbReference type="SUPFAM" id="SSF56112">
    <property type="entry name" value="Protein kinase-like (PK-like)"/>
    <property type="match status" value="1"/>
</dbReference>
<evidence type="ECO:0008006" key="3">
    <source>
        <dbReference type="Google" id="ProtNLM"/>
    </source>
</evidence>
<organism evidence="1 2">
    <name type="scientific">Oesophagostomum dentatum</name>
    <name type="common">Nodular worm</name>
    <dbReference type="NCBI Taxonomy" id="61180"/>
    <lineage>
        <taxon>Eukaryota</taxon>
        <taxon>Metazoa</taxon>
        <taxon>Ecdysozoa</taxon>
        <taxon>Nematoda</taxon>
        <taxon>Chromadorea</taxon>
        <taxon>Rhabditida</taxon>
        <taxon>Rhabditina</taxon>
        <taxon>Rhabditomorpha</taxon>
        <taxon>Strongyloidea</taxon>
        <taxon>Strongylidae</taxon>
        <taxon>Oesophagostomum</taxon>
    </lineage>
</organism>
<dbReference type="Proteomes" id="UP000053660">
    <property type="component" value="Unassembled WGS sequence"/>
</dbReference>
<dbReference type="InterPro" id="IPR011009">
    <property type="entry name" value="Kinase-like_dom_sf"/>
</dbReference>
<evidence type="ECO:0000313" key="1">
    <source>
        <dbReference type="EMBL" id="KHJ84572.1"/>
    </source>
</evidence>
<dbReference type="Gene3D" id="1.10.510.10">
    <property type="entry name" value="Transferase(Phosphotransferase) domain 1"/>
    <property type="match status" value="1"/>
</dbReference>
<dbReference type="OrthoDB" id="5979581at2759"/>
<protein>
    <recommendedName>
        <fullName evidence="3">Protein kinase domain-containing protein</fullName>
    </recommendedName>
</protein>
<gene>
    <name evidence="1" type="ORF">OESDEN_15712</name>
</gene>
<dbReference type="InterPro" id="IPR050235">
    <property type="entry name" value="CK1_Ser-Thr_kinase"/>
</dbReference>
<accession>A0A0B1SM39</accession>
<dbReference type="EMBL" id="KN567841">
    <property type="protein sequence ID" value="KHJ84572.1"/>
    <property type="molecule type" value="Genomic_DNA"/>
</dbReference>
<reference evidence="1 2" key="1">
    <citation type="submission" date="2014-03" db="EMBL/GenBank/DDBJ databases">
        <title>Draft genome of the hookworm Oesophagostomum dentatum.</title>
        <authorList>
            <person name="Mitreva M."/>
        </authorList>
    </citation>
    <scope>NUCLEOTIDE SEQUENCE [LARGE SCALE GENOMIC DNA]</scope>
    <source>
        <strain evidence="1 2">OD-Hann</strain>
    </source>
</reference>
<keyword evidence="2" id="KW-1185">Reference proteome</keyword>
<name>A0A0B1SM39_OESDE</name>
<proteinExistence type="predicted"/>
<evidence type="ECO:0000313" key="2">
    <source>
        <dbReference type="Proteomes" id="UP000053660"/>
    </source>
</evidence>